<reference evidence="3" key="1">
    <citation type="submission" date="2011-08" db="EMBL/GenBank/DDBJ databases">
        <authorList>
            <person name="Rombauts S."/>
        </authorList>
    </citation>
    <scope>NUCLEOTIDE SEQUENCE</scope>
    <source>
        <strain evidence="3">London</strain>
    </source>
</reference>
<keyword evidence="3" id="KW-1185">Reference proteome</keyword>
<dbReference type="PANTHER" id="PTHR34753">
    <property type="entry name" value="TELOMERASE RNA COMPONENT INTERACTING RNASE"/>
    <property type="match status" value="1"/>
</dbReference>
<dbReference type="OMA" id="PINKFAN"/>
<evidence type="ECO:0000313" key="3">
    <source>
        <dbReference type="Proteomes" id="UP000015104"/>
    </source>
</evidence>
<organism evidence="2 3">
    <name type="scientific">Tetranychus urticae</name>
    <name type="common">Two-spotted spider mite</name>
    <dbReference type="NCBI Taxonomy" id="32264"/>
    <lineage>
        <taxon>Eukaryota</taxon>
        <taxon>Metazoa</taxon>
        <taxon>Ecdysozoa</taxon>
        <taxon>Arthropoda</taxon>
        <taxon>Chelicerata</taxon>
        <taxon>Arachnida</taxon>
        <taxon>Acari</taxon>
        <taxon>Acariformes</taxon>
        <taxon>Trombidiformes</taxon>
        <taxon>Prostigmata</taxon>
        <taxon>Eleutherengona</taxon>
        <taxon>Raphignathae</taxon>
        <taxon>Tetranychoidea</taxon>
        <taxon>Tetranychidae</taxon>
        <taxon>Tetranychus</taxon>
    </lineage>
</organism>
<dbReference type="AlphaFoldDB" id="T1KYH2"/>
<evidence type="ECO:0008006" key="4">
    <source>
        <dbReference type="Google" id="ProtNLM"/>
    </source>
</evidence>
<dbReference type="PANTHER" id="PTHR34753:SF1">
    <property type="entry name" value="TELOMERASE RNA COMPONENT INTERACTING RNASE"/>
    <property type="match status" value="1"/>
</dbReference>
<dbReference type="EnsemblMetazoa" id="tetur27g00670.1">
    <property type="protein sequence ID" value="tetur27g00670.1"/>
    <property type="gene ID" value="tetur27g00670"/>
</dbReference>
<dbReference type="GO" id="GO:0008409">
    <property type="term" value="F:5'-3' exonuclease activity"/>
    <property type="evidence" value="ECO:0007669"/>
    <property type="project" value="InterPro"/>
</dbReference>
<protein>
    <recommendedName>
        <fullName evidence="4">Telomerase RNA component interacting RNase</fullName>
    </recommendedName>
</protein>
<dbReference type="InterPro" id="IPR038838">
    <property type="entry name" value="TRIR"/>
</dbReference>
<feature type="region of interest" description="Disordered" evidence="1">
    <location>
        <begin position="47"/>
        <end position="87"/>
    </location>
</feature>
<dbReference type="STRING" id="32264.T1KYH2"/>
<feature type="compositionally biased region" description="Low complexity" evidence="1">
    <location>
        <begin position="50"/>
        <end position="62"/>
    </location>
</feature>
<sequence length="156" mass="17886">MSSDSQLPTQTEQIVNKFVNDGSFLEIFKQMQNKQQCKVQSTYNQCFNQPESTSTKSPETTTGLKEESKPLQLSKDTSEASSDAPKVNSVKVISNKIILGKRRNQKLKVGIIKRNRKESETESEDGLDAWTKYMREVRQYKEKYGDDSDKKRPLVK</sequence>
<dbReference type="Proteomes" id="UP000015104">
    <property type="component" value="Unassembled WGS sequence"/>
</dbReference>
<dbReference type="OrthoDB" id="5983145at2759"/>
<dbReference type="KEGG" id="tut:107368638"/>
<name>T1KYH2_TETUR</name>
<evidence type="ECO:0000256" key="1">
    <source>
        <dbReference type="SAM" id="MobiDB-lite"/>
    </source>
</evidence>
<gene>
    <name evidence="2" type="primary">107368638</name>
</gene>
<dbReference type="EMBL" id="CAEY01000713">
    <property type="status" value="NOT_ANNOTATED_CDS"/>
    <property type="molecule type" value="Genomic_DNA"/>
</dbReference>
<dbReference type="HOGENOM" id="CLU_126877_0_1_1"/>
<proteinExistence type="predicted"/>
<dbReference type="GO" id="GO:0008408">
    <property type="term" value="F:3'-5' exonuclease activity"/>
    <property type="evidence" value="ECO:0007669"/>
    <property type="project" value="InterPro"/>
</dbReference>
<accession>T1KYH2</accession>
<reference evidence="2" key="2">
    <citation type="submission" date="2015-06" db="UniProtKB">
        <authorList>
            <consortium name="EnsemblMetazoa"/>
        </authorList>
    </citation>
    <scope>IDENTIFICATION</scope>
</reference>
<dbReference type="eggNOG" id="ENOG502S83W">
    <property type="taxonomic scope" value="Eukaryota"/>
</dbReference>
<evidence type="ECO:0000313" key="2">
    <source>
        <dbReference type="EnsemblMetazoa" id="tetur27g00670.1"/>
    </source>
</evidence>